<organism evidence="1 2">
    <name type="scientific">Auriscalpium vulgare</name>
    <dbReference type="NCBI Taxonomy" id="40419"/>
    <lineage>
        <taxon>Eukaryota</taxon>
        <taxon>Fungi</taxon>
        <taxon>Dikarya</taxon>
        <taxon>Basidiomycota</taxon>
        <taxon>Agaricomycotina</taxon>
        <taxon>Agaricomycetes</taxon>
        <taxon>Russulales</taxon>
        <taxon>Auriscalpiaceae</taxon>
        <taxon>Auriscalpium</taxon>
    </lineage>
</organism>
<reference evidence="1" key="1">
    <citation type="submission" date="2021-02" db="EMBL/GenBank/DDBJ databases">
        <authorList>
            <consortium name="DOE Joint Genome Institute"/>
            <person name="Ahrendt S."/>
            <person name="Looney B.P."/>
            <person name="Miyauchi S."/>
            <person name="Morin E."/>
            <person name="Drula E."/>
            <person name="Courty P.E."/>
            <person name="Chicoki N."/>
            <person name="Fauchery L."/>
            <person name="Kohler A."/>
            <person name="Kuo A."/>
            <person name="Labutti K."/>
            <person name="Pangilinan J."/>
            <person name="Lipzen A."/>
            <person name="Riley R."/>
            <person name="Andreopoulos W."/>
            <person name="He G."/>
            <person name="Johnson J."/>
            <person name="Barry K.W."/>
            <person name="Grigoriev I.V."/>
            <person name="Nagy L."/>
            <person name="Hibbett D."/>
            <person name="Henrissat B."/>
            <person name="Matheny P.B."/>
            <person name="Labbe J."/>
            <person name="Martin F."/>
        </authorList>
    </citation>
    <scope>NUCLEOTIDE SEQUENCE</scope>
    <source>
        <strain evidence="1">FP105234-sp</strain>
    </source>
</reference>
<dbReference type="EMBL" id="MU276078">
    <property type="protein sequence ID" value="KAI0042205.1"/>
    <property type="molecule type" value="Genomic_DNA"/>
</dbReference>
<keyword evidence="2" id="KW-1185">Reference proteome</keyword>
<accession>A0ACB8REC0</accession>
<comment type="caution">
    <text evidence="1">The sequence shown here is derived from an EMBL/GenBank/DDBJ whole genome shotgun (WGS) entry which is preliminary data.</text>
</comment>
<protein>
    <submittedName>
        <fullName evidence="1">Uncharacterized protein</fullName>
    </submittedName>
</protein>
<evidence type="ECO:0000313" key="2">
    <source>
        <dbReference type="Proteomes" id="UP000814033"/>
    </source>
</evidence>
<name>A0ACB8REC0_9AGAM</name>
<gene>
    <name evidence="1" type="ORF">FA95DRAFT_1610373</name>
</gene>
<reference evidence="1" key="2">
    <citation type="journal article" date="2022" name="New Phytol.">
        <title>Evolutionary transition to the ectomycorrhizal habit in the genomes of a hyperdiverse lineage of mushroom-forming fungi.</title>
        <authorList>
            <person name="Looney B."/>
            <person name="Miyauchi S."/>
            <person name="Morin E."/>
            <person name="Drula E."/>
            <person name="Courty P.E."/>
            <person name="Kohler A."/>
            <person name="Kuo A."/>
            <person name="LaButti K."/>
            <person name="Pangilinan J."/>
            <person name="Lipzen A."/>
            <person name="Riley R."/>
            <person name="Andreopoulos W."/>
            <person name="He G."/>
            <person name="Johnson J."/>
            <person name="Nolan M."/>
            <person name="Tritt A."/>
            <person name="Barry K.W."/>
            <person name="Grigoriev I.V."/>
            <person name="Nagy L.G."/>
            <person name="Hibbett D."/>
            <person name="Henrissat B."/>
            <person name="Matheny P.B."/>
            <person name="Labbe J."/>
            <person name="Martin F.M."/>
        </authorList>
    </citation>
    <scope>NUCLEOTIDE SEQUENCE</scope>
    <source>
        <strain evidence="1">FP105234-sp</strain>
    </source>
</reference>
<dbReference type="Proteomes" id="UP000814033">
    <property type="component" value="Unassembled WGS sequence"/>
</dbReference>
<sequence>MQSPRTSDILRRTNPHLFSSSRPPPRPRHPRTTRLVAPTAPNYPDDIAHSGTSEAAVMLLLLELEYQLRVKDVEFQEQVKRAMDDALAAAARQIEEEVEEVAEKAAAAAVRQVEIAAAKEAEKMVMKAAEQNAALVAATRRANEEADEDAKQAAVASAAAGVVILTIFAVHIFGPK</sequence>
<proteinExistence type="predicted"/>
<evidence type="ECO:0000313" key="1">
    <source>
        <dbReference type="EMBL" id="KAI0042205.1"/>
    </source>
</evidence>